<keyword evidence="2 3" id="KW-0802">TPR repeat</keyword>
<sequence length="939" mass="100677">MIKLLLRAPLTRDEMDGFARGEGFAPTRDTPWTSGIRTTSWARGDDTLACITDASAGASLLAVHGPGEHALAQRARKRLGGQDTPEVLAEARGARDAARRVRSLMHLGFLLHGSPDAANAEDEATALLRQRLTDADQATRWAAYRVALNLGWPSLDEAMAGAARQHEDMQPALERWKAHRQREDAARASEEAARQEAARLAGLSRLASERQWTQLLTEASAVIAGGQAFAEGFRHHALALEGLGHLPAAITEMLAAAAVAADDERAVIDEALPRLTSALEPSPEAAEEVVNALLDVRAWLPEPLRDEALVRVLRGLLTARTGAQAELTLALGAMLDKTLRAEAVEVLEQAATLAPELPEAWYTLGNARAQLGQHALAAAAFEEALKRLDPARPRAGASARAARLYAHLRRRVTTAAITSALLRSTLEDRQYARALDVAEAAVARDPGSIVAWEKRALALTFLSRHEEAIQAYGDALAAIAHITAQAPPMTGDVRGLLHFNRACEQARLGRKQEALADLREARRFSDDWGPKALHDDYFAPLWTDRDFLLVAHGREDSPPTRAEVEQLTRRSMGLFFSGEGDEAVEAGEEAVSLAEILGDPALLSDALKALGNALTYVKGPAQGISRLERAVQLAEQAFPDHPDRRAEARHLLGAAHHAGGDHDAASRHYRAALAERIAAMGEGHWLLAKSHGDIARLEADQGRLTEAVASIEQGRALLRAFLDGALDAAPSGDDRIEALFDLTTLSSNLGRVHLDAGALAPAVSALDDAASGLASLVAAGRRPAAPLVRNALRHATFALQRADDEALRDRAARLAQQLFEILEPSPRARAERLYWAHLRAGARQLVEGGIPEQAIAAAMRDALRGEGLPEPLRAHPAFQNLPIELATRLGQRGDLVLVAMALSTAIEGGSLDEALEQLEEIAVAGAQMGDPPDTEEDGA</sequence>
<dbReference type="InterPro" id="IPR011990">
    <property type="entry name" value="TPR-like_helical_dom_sf"/>
</dbReference>
<evidence type="ECO:0000256" key="2">
    <source>
        <dbReference type="ARBA" id="ARBA00022803"/>
    </source>
</evidence>
<organism evidence="4 5">
    <name type="scientific">Chondromyces apiculatus DSM 436</name>
    <dbReference type="NCBI Taxonomy" id="1192034"/>
    <lineage>
        <taxon>Bacteria</taxon>
        <taxon>Pseudomonadati</taxon>
        <taxon>Myxococcota</taxon>
        <taxon>Polyangia</taxon>
        <taxon>Polyangiales</taxon>
        <taxon>Polyangiaceae</taxon>
        <taxon>Chondromyces</taxon>
    </lineage>
</organism>
<dbReference type="NCBIfam" id="NF047558">
    <property type="entry name" value="TPR_END_plus"/>
    <property type="match status" value="1"/>
</dbReference>
<dbReference type="OrthoDB" id="5492161at2"/>
<keyword evidence="1" id="KW-0677">Repeat</keyword>
<dbReference type="EMBL" id="ASRX01000059">
    <property type="protein sequence ID" value="EYF02527.1"/>
    <property type="molecule type" value="Genomic_DNA"/>
</dbReference>
<evidence type="ECO:0000313" key="5">
    <source>
        <dbReference type="Proteomes" id="UP000019678"/>
    </source>
</evidence>
<keyword evidence="5" id="KW-1185">Reference proteome</keyword>
<comment type="caution">
    <text evidence="4">The sequence shown here is derived from an EMBL/GenBank/DDBJ whole genome shotgun (WGS) entry which is preliminary data.</text>
</comment>
<evidence type="ECO:0000256" key="1">
    <source>
        <dbReference type="ARBA" id="ARBA00022737"/>
    </source>
</evidence>
<dbReference type="InterPro" id="IPR050498">
    <property type="entry name" value="Ycf3"/>
</dbReference>
<accession>A0A017T0M0</accession>
<proteinExistence type="predicted"/>
<dbReference type="PROSITE" id="PS50005">
    <property type="entry name" value="TPR"/>
    <property type="match status" value="1"/>
</dbReference>
<evidence type="ECO:0000313" key="4">
    <source>
        <dbReference type="EMBL" id="EYF02527.1"/>
    </source>
</evidence>
<dbReference type="PANTHER" id="PTHR44858:SF1">
    <property type="entry name" value="UDP-N-ACETYLGLUCOSAMINE--PEPTIDE N-ACETYLGLUCOSAMINYLTRANSFERASE SPINDLY-RELATED"/>
    <property type="match status" value="1"/>
</dbReference>
<dbReference type="Pfam" id="PF07719">
    <property type="entry name" value="TPR_2"/>
    <property type="match status" value="1"/>
</dbReference>
<reference evidence="4 5" key="1">
    <citation type="submission" date="2013-05" db="EMBL/GenBank/DDBJ databases">
        <title>Genome assembly of Chondromyces apiculatus DSM 436.</title>
        <authorList>
            <person name="Sharma G."/>
            <person name="Khatri I."/>
            <person name="Kaur C."/>
            <person name="Mayilraj S."/>
            <person name="Subramanian S."/>
        </authorList>
    </citation>
    <scope>NUCLEOTIDE SEQUENCE [LARGE SCALE GENOMIC DNA]</scope>
    <source>
        <strain evidence="4 5">DSM 436</strain>
    </source>
</reference>
<evidence type="ECO:0008006" key="6">
    <source>
        <dbReference type="Google" id="ProtNLM"/>
    </source>
</evidence>
<dbReference type="RefSeq" id="WP_044247332.1">
    <property type="nucleotide sequence ID" value="NZ_ASRX01000059.1"/>
</dbReference>
<protein>
    <recommendedName>
        <fullName evidence="6">Tetratricopeptide repeat protein</fullName>
    </recommendedName>
</protein>
<name>A0A017T0M0_9BACT</name>
<gene>
    <name evidence="4" type="ORF">CAP_6734</name>
</gene>
<dbReference type="AlphaFoldDB" id="A0A017T0M0"/>
<dbReference type="SUPFAM" id="SSF48452">
    <property type="entry name" value="TPR-like"/>
    <property type="match status" value="3"/>
</dbReference>
<feature type="repeat" description="TPR" evidence="3">
    <location>
        <begin position="358"/>
        <end position="391"/>
    </location>
</feature>
<dbReference type="PANTHER" id="PTHR44858">
    <property type="entry name" value="TETRATRICOPEPTIDE REPEAT PROTEIN 6"/>
    <property type="match status" value="1"/>
</dbReference>
<dbReference type="InterPro" id="IPR013105">
    <property type="entry name" value="TPR_2"/>
</dbReference>
<dbReference type="Proteomes" id="UP000019678">
    <property type="component" value="Unassembled WGS sequence"/>
</dbReference>
<evidence type="ECO:0000256" key="3">
    <source>
        <dbReference type="PROSITE-ProRule" id="PRU00339"/>
    </source>
</evidence>
<dbReference type="InterPro" id="IPR019734">
    <property type="entry name" value="TPR_rpt"/>
</dbReference>
<dbReference type="STRING" id="1192034.CAP_6734"/>
<dbReference type="Gene3D" id="1.25.40.10">
    <property type="entry name" value="Tetratricopeptide repeat domain"/>
    <property type="match status" value="3"/>
</dbReference>
<dbReference type="SMART" id="SM00028">
    <property type="entry name" value="TPR"/>
    <property type="match status" value="7"/>
</dbReference>
<dbReference type="eggNOG" id="COG0457">
    <property type="taxonomic scope" value="Bacteria"/>
</dbReference>